<dbReference type="Proteomes" id="UP000032515">
    <property type="component" value="Unassembled WGS sequence"/>
</dbReference>
<dbReference type="EMBL" id="JXXE01000243">
    <property type="protein sequence ID" value="KIZ42758.1"/>
    <property type="molecule type" value="Genomic_DNA"/>
</dbReference>
<dbReference type="PATRIC" id="fig|1076.23.peg.2561"/>
<evidence type="ECO:0000313" key="2">
    <source>
        <dbReference type="EMBL" id="KIZ42758.1"/>
    </source>
</evidence>
<sequence>MLGLVLTAPLLAGCGSTADMFSSDLLSRDNAWFQRSGRLFIKNVSIETPPLTPEKPVTPEDLISANGMCPGMAPPAANGASALSDTEAGAGPSTTGIVALGHTECDVARGAGAPDSVNISANERGDRIATLTYSSGPRAGLYTFRAGRLRSIERLPEAAAPSRSTKPRHHKRAAR</sequence>
<feature type="compositionally biased region" description="Basic residues" evidence="1">
    <location>
        <begin position="165"/>
        <end position="175"/>
    </location>
</feature>
<protein>
    <submittedName>
        <fullName evidence="2">Uncharacterized protein</fullName>
    </submittedName>
</protein>
<organism evidence="2 3">
    <name type="scientific">Rhodopseudomonas palustris</name>
    <dbReference type="NCBI Taxonomy" id="1076"/>
    <lineage>
        <taxon>Bacteria</taxon>
        <taxon>Pseudomonadati</taxon>
        <taxon>Pseudomonadota</taxon>
        <taxon>Alphaproteobacteria</taxon>
        <taxon>Hyphomicrobiales</taxon>
        <taxon>Nitrobacteraceae</taxon>
        <taxon>Rhodopseudomonas</taxon>
    </lineage>
</organism>
<gene>
    <name evidence="2" type="ORF">OO17_12430</name>
</gene>
<comment type="caution">
    <text evidence="2">The sequence shown here is derived from an EMBL/GenBank/DDBJ whole genome shotgun (WGS) entry which is preliminary data.</text>
</comment>
<dbReference type="AlphaFoldDB" id="A0A0D7EPQ6"/>
<reference evidence="2 3" key="1">
    <citation type="submission" date="2014-11" db="EMBL/GenBank/DDBJ databases">
        <title>Genomics and ecophysiology of heterotrophic nitrogen fixing bacteria isolated from estuarine surface water.</title>
        <authorList>
            <person name="Bentzon-Tilia M."/>
            <person name="Severin I."/>
            <person name="Hansen L.H."/>
            <person name="Riemann L."/>
        </authorList>
    </citation>
    <scope>NUCLEOTIDE SEQUENCE [LARGE SCALE GENOMIC DNA]</scope>
    <source>
        <strain evidence="2 3">BAL398</strain>
    </source>
</reference>
<evidence type="ECO:0000256" key="1">
    <source>
        <dbReference type="SAM" id="MobiDB-lite"/>
    </source>
</evidence>
<proteinExistence type="predicted"/>
<evidence type="ECO:0000313" key="3">
    <source>
        <dbReference type="Proteomes" id="UP000032515"/>
    </source>
</evidence>
<name>A0A0D7EPQ6_RHOPL</name>
<feature type="region of interest" description="Disordered" evidence="1">
    <location>
        <begin position="155"/>
        <end position="175"/>
    </location>
</feature>
<accession>A0A0D7EPQ6</accession>